<dbReference type="Pfam" id="PF14541">
    <property type="entry name" value="TAXi_C"/>
    <property type="match status" value="1"/>
</dbReference>
<dbReference type="GO" id="GO:0006508">
    <property type="term" value="P:proteolysis"/>
    <property type="evidence" value="ECO:0007669"/>
    <property type="project" value="UniProtKB-KW"/>
</dbReference>
<comment type="caution">
    <text evidence="4">The sequence shown here is derived from an EMBL/GenBank/DDBJ whole genome shotgun (WGS) entry which is preliminary data.</text>
</comment>
<keyword evidence="5" id="KW-1185">Reference proteome</keyword>
<sequence length="97" mass="11335">MVVDSGTPPTLLPEDFYDRLVAEVREKIPTAPIEDDPSLRTQLCYKSKTNLRGPILMVHFEVYLRMVVLWELCPLKFLVGYDRERMIVSFKRTDCTK</sequence>
<dbReference type="InterPro" id="IPR021109">
    <property type="entry name" value="Peptidase_aspartic_dom_sf"/>
</dbReference>
<feature type="domain" description="Xylanase inhibitor C-terminal" evidence="3">
    <location>
        <begin position="2"/>
        <end position="59"/>
    </location>
</feature>
<gene>
    <name evidence="4" type="ORF">M0R45_016799</name>
</gene>
<evidence type="ECO:0000256" key="1">
    <source>
        <dbReference type="ARBA" id="ARBA00022670"/>
    </source>
</evidence>
<evidence type="ECO:0000256" key="2">
    <source>
        <dbReference type="ARBA" id="ARBA00022801"/>
    </source>
</evidence>
<dbReference type="AlphaFoldDB" id="A0AAW1XW43"/>
<dbReference type="Gene3D" id="2.40.70.10">
    <property type="entry name" value="Acid Proteases"/>
    <property type="match status" value="1"/>
</dbReference>
<dbReference type="GO" id="GO:0005576">
    <property type="term" value="C:extracellular region"/>
    <property type="evidence" value="ECO:0007669"/>
    <property type="project" value="TreeGrafter"/>
</dbReference>
<dbReference type="PANTHER" id="PTHR47967:SF39">
    <property type="entry name" value="ASPARTYL PROTEASE FAMILY PROTEIN, PUTATIVE-RELATED"/>
    <property type="match status" value="1"/>
</dbReference>
<protein>
    <recommendedName>
        <fullName evidence="3">Xylanase inhibitor C-terminal domain-containing protein</fullName>
    </recommendedName>
</protein>
<dbReference type="InterPro" id="IPR051708">
    <property type="entry name" value="Plant_Aspart_Prot_A1"/>
</dbReference>
<dbReference type="SUPFAM" id="SSF50630">
    <property type="entry name" value="Acid proteases"/>
    <property type="match status" value="1"/>
</dbReference>
<evidence type="ECO:0000313" key="5">
    <source>
        <dbReference type="Proteomes" id="UP001457282"/>
    </source>
</evidence>
<dbReference type="InterPro" id="IPR032799">
    <property type="entry name" value="TAXi_C"/>
</dbReference>
<name>A0AAW1XW43_RUBAR</name>
<dbReference type="Proteomes" id="UP001457282">
    <property type="component" value="Unassembled WGS sequence"/>
</dbReference>
<dbReference type="EMBL" id="JBEDUW010000003">
    <property type="protein sequence ID" value="KAK9940125.1"/>
    <property type="molecule type" value="Genomic_DNA"/>
</dbReference>
<reference evidence="4 5" key="1">
    <citation type="journal article" date="2023" name="G3 (Bethesda)">
        <title>A chromosome-length genome assembly and annotation of blackberry (Rubus argutus, cv. 'Hillquist').</title>
        <authorList>
            <person name="Bruna T."/>
            <person name="Aryal R."/>
            <person name="Dudchenko O."/>
            <person name="Sargent D.J."/>
            <person name="Mead D."/>
            <person name="Buti M."/>
            <person name="Cavallini A."/>
            <person name="Hytonen T."/>
            <person name="Andres J."/>
            <person name="Pham M."/>
            <person name="Weisz D."/>
            <person name="Mascagni F."/>
            <person name="Usai G."/>
            <person name="Natali L."/>
            <person name="Bassil N."/>
            <person name="Fernandez G.E."/>
            <person name="Lomsadze A."/>
            <person name="Armour M."/>
            <person name="Olukolu B."/>
            <person name="Poorten T."/>
            <person name="Britton C."/>
            <person name="Davik J."/>
            <person name="Ashrafi H."/>
            <person name="Aiden E.L."/>
            <person name="Borodovsky M."/>
            <person name="Worthington M."/>
        </authorList>
    </citation>
    <scope>NUCLEOTIDE SEQUENCE [LARGE SCALE GENOMIC DNA]</scope>
    <source>
        <strain evidence="4">PI 553951</strain>
    </source>
</reference>
<keyword evidence="2" id="KW-0378">Hydrolase</keyword>
<evidence type="ECO:0000259" key="3">
    <source>
        <dbReference type="Pfam" id="PF14541"/>
    </source>
</evidence>
<organism evidence="4 5">
    <name type="scientific">Rubus argutus</name>
    <name type="common">Southern blackberry</name>
    <dbReference type="NCBI Taxonomy" id="59490"/>
    <lineage>
        <taxon>Eukaryota</taxon>
        <taxon>Viridiplantae</taxon>
        <taxon>Streptophyta</taxon>
        <taxon>Embryophyta</taxon>
        <taxon>Tracheophyta</taxon>
        <taxon>Spermatophyta</taxon>
        <taxon>Magnoliopsida</taxon>
        <taxon>eudicotyledons</taxon>
        <taxon>Gunneridae</taxon>
        <taxon>Pentapetalae</taxon>
        <taxon>rosids</taxon>
        <taxon>fabids</taxon>
        <taxon>Rosales</taxon>
        <taxon>Rosaceae</taxon>
        <taxon>Rosoideae</taxon>
        <taxon>Rosoideae incertae sedis</taxon>
        <taxon>Rubus</taxon>
    </lineage>
</organism>
<dbReference type="GO" id="GO:0008233">
    <property type="term" value="F:peptidase activity"/>
    <property type="evidence" value="ECO:0007669"/>
    <property type="project" value="UniProtKB-KW"/>
</dbReference>
<keyword evidence="1" id="KW-0645">Protease</keyword>
<evidence type="ECO:0000313" key="4">
    <source>
        <dbReference type="EMBL" id="KAK9940125.1"/>
    </source>
</evidence>
<accession>A0AAW1XW43</accession>
<proteinExistence type="predicted"/>
<dbReference type="PANTHER" id="PTHR47967">
    <property type="entry name" value="OS07G0603500 PROTEIN-RELATED"/>
    <property type="match status" value="1"/>
</dbReference>